<dbReference type="Pfam" id="PF16778">
    <property type="entry name" value="Phage_tail_APC"/>
    <property type="match status" value="1"/>
</dbReference>
<feature type="domain" description="Phage tail assembly chaperone-like" evidence="1">
    <location>
        <begin position="41"/>
        <end position="97"/>
    </location>
</feature>
<dbReference type="EMBL" id="CP045429">
    <property type="protein sequence ID" value="QPB82496.1"/>
    <property type="molecule type" value="Genomic_DNA"/>
</dbReference>
<organism evidence="2 3">
    <name type="scientific">Pseudoalteromonas rubra</name>
    <dbReference type="NCBI Taxonomy" id="43658"/>
    <lineage>
        <taxon>Bacteria</taxon>
        <taxon>Pseudomonadati</taxon>
        <taxon>Pseudomonadota</taxon>
        <taxon>Gammaproteobacteria</taxon>
        <taxon>Alteromonadales</taxon>
        <taxon>Pseudoalteromonadaceae</taxon>
        <taxon>Pseudoalteromonas</taxon>
    </lineage>
</organism>
<dbReference type="RefSeq" id="WP_125562282.1">
    <property type="nucleotide sequence ID" value="NZ_CP045429.1"/>
</dbReference>
<reference evidence="2 3" key="1">
    <citation type="submission" date="2019-10" db="EMBL/GenBank/DDBJ databases">
        <title>Pseudoalteromonas rubra S4059.</title>
        <authorList>
            <person name="Paulsen S."/>
            <person name="Wang X."/>
        </authorList>
    </citation>
    <scope>NUCLEOTIDE SEQUENCE [LARGE SCALE GENOMIC DNA]</scope>
    <source>
        <strain evidence="2 3">S4059</strain>
    </source>
</reference>
<gene>
    <name evidence="2" type="ORF">CWC22_005635</name>
</gene>
<protein>
    <recommendedName>
        <fullName evidence="1">Phage tail assembly chaperone-like domain-containing protein</fullName>
    </recommendedName>
</protein>
<dbReference type="AlphaFoldDB" id="A0A5S3URI4"/>
<accession>A0A5S3URI4</accession>
<proteinExistence type="predicted"/>
<dbReference type="OrthoDB" id="1685143at2"/>
<evidence type="ECO:0000259" key="1">
    <source>
        <dbReference type="Pfam" id="PF16778"/>
    </source>
</evidence>
<dbReference type="InterPro" id="IPR031893">
    <property type="entry name" value="Phage_tail_APC"/>
</dbReference>
<dbReference type="Proteomes" id="UP000305729">
    <property type="component" value="Chromosome 1"/>
</dbReference>
<sequence length="97" mass="11121">MLANIKYQGIEYINSTKAELLEAGVPESIVDDACRTQLLDELRKRRNMLLQECDWTQIPDAPIAPEQQQVWAEYRQALRDLPNGLTDPGQVTWPELP</sequence>
<name>A0A5S3URI4_9GAMM</name>
<dbReference type="Gene3D" id="6.10.140.1310">
    <property type="match status" value="1"/>
</dbReference>
<evidence type="ECO:0000313" key="2">
    <source>
        <dbReference type="EMBL" id="QPB82496.1"/>
    </source>
</evidence>
<evidence type="ECO:0000313" key="3">
    <source>
        <dbReference type="Proteomes" id="UP000305729"/>
    </source>
</evidence>